<dbReference type="AlphaFoldDB" id="A0A953LE56"/>
<comment type="similarity">
    <text evidence="6">Belongs to the HSP33 family.</text>
</comment>
<feature type="disulfide bond" description="Redox-active" evidence="6">
    <location>
        <begin position="270"/>
        <end position="273"/>
    </location>
</feature>
<name>A0A953LE56_SYMTR</name>
<dbReference type="Pfam" id="PF01430">
    <property type="entry name" value="HSP33"/>
    <property type="match status" value="1"/>
</dbReference>
<dbReference type="InterPro" id="IPR016154">
    <property type="entry name" value="Heat_shock_Hsp33_C"/>
</dbReference>
<dbReference type="HAMAP" id="MF_00117">
    <property type="entry name" value="HslO"/>
    <property type="match status" value="1"/>
</dbReference>
<evidence type="ECO:0000313" key="8">
    <source>
        <dbReference type="Proteomes" id="UP000732377"/>
    </source>
</evidence>
<dbReference type="Gene3D" id="3.55.30.10">
    <property type="entry name" value="Hsp33 domain"/>
    <property type="match status" value="1"/>
</dbReference>
<dbReference type="NCBIfam" id="NF001033">
    <property type="entry name" value="PRK00114.1"/>
    <property type="match status" value="1"/>
</dbReference>
<dbReference type="GO" id="GO:0005737">
    <property type="term" value="C:cytoplasm"/>
    <property type="evidence" value="ECO:0007669"/>
    <property type="project" value="UniProtKB-SubCell"/>
</dbReference>
<sequence length="295" mass="31468">MADYLVRAIGAGGNVRAFAAVTTALTEEARRRHDTWPVATAALGRALTGTALLAATLKDPNESLTLRVAGDGPLRGILCDADEQGHVRGYVTEPHVDLEPAARGKLNVGAAVGTGMLYVTRQLALQGIYTGSSELVSGEIAEDLAYYLTRSEQTPSAVGLGVRVGPDGAVVAAGGYMVQLLPATPDADRDRLEENLGRLGSVSLAVEQGMTPEEILSVVLTGIDYQILERRDLSFRCRCSRERALGAIALLDETELSGLVEEGRGAELTCHFCNAVYRFSPEEVLQVQRGMKDKQ</sequence>
<evidence type="ECO:0000256" key="3">
    <source>
        <dbReference type="ARBA" id="ARBA00023157"/>
    </source>
</evidence>
<dbReference type="SUPFAM" id="SSF64397">
    <property type="entry name" value="Hsp33 domain"/>
    <property type="match status" value="1"/>
</dbReference>
<evidence type="ECO:0000256" key="2">
    <source>
        <dbReference type="ARBA" id="ARBA00022833"/>
    </source>
</evidence>
<dbReference type="GO" id="GO:0044183">
    <property type="term" value="F:protein folding chaperone"/>
    <property type="evidence" value="ECO:0007669"/>
    <property type="project" value="TreeGrafter"/>
</dbReference>
<feature type="disulfide bond" description="Redox-active" evidence="6">
    <location>
        <begin position="237"/>
        <end position="239"/>
    </location>
</feature>
<dbReference type="GO" id="GO:0042026">
    <property type="term" value="P:protein refolding"/>
    <property type="evidence" value="ECO:0007669"/>
    <property type="project" value="TreeGrafter"/>
</dbReference>
<dbReference type="InterPro" id="IPR000397">
    <property type="entry name" value="Heat_shock_Hsp33"/>
</dbReference>
<dbReference type="PIRSF" id="PIRSF005261">
    <property type="entry name" value="Heat_shock_Hsp33"/>
    <property type="match status" value="1"/>
</dbReference>
<dbReference type="CDD" id="cd00498">
    <property type="entry name" value="Hsp33"/>
    <property type="match status" value="1"/>
</dbReference>
<dbReference type="InterPro" id="IPR016153">
    <property type="entry name" value="Heat_shock_Hsp33_N"/>
</dbReference>
<dbReference type="SUPFAM" id="SSF118352">
    <property type="entry name" value="HSP33 redox switch-like"/>
    <property type="match status" value="1"/>
</dbReference>
<proteinExistence type="inferred from homology"/>
<keyword evidence="1 6" id="KW-0963">Cytoplasm</keyword>
<gene>
    <name evidence="6" type="primary">hslO</name>
    <name evidence="7" type="ORF">CWE10_08030</name>
</gene>
<dbReference type="PANTHER" id="PTHR30111:SF1">
    <property type="entry name" value="33 KDA CHAPERONIN"/>
    <property type="match status" value="1"/>
</dbReference>
<evidence type="ECO:0000256" key="1">
    <source>
        <dbReference type="ARBA" id="ARBA00022490"/>
    </source>
</evidence>
<organism evidence="7 8">
    <name type="scientific">Symbiobacterium thermophilum</name>
    <dbReference type="NCBI Taxonomy" id="2734"/>
    <lineage>
        <taxon>Bacteria</taxon>
        <taxon>Bacillati</taxon>
        <taxon>Bacillota</taxon>
        <taxon>Clostridia</taxon>
        <taxon>Eubacteriales</taxon>
        <taxon>Symbiobacteriaceae</taxon>
        <taxon>Symbiobacterium</taxon>
    </lineage>
</organism>
<comment type="caution">
    <text evidence="7">The sequence shown here is derived from an EMBL/GenBank/DDBJ whole genome shotgun (WGS) entry which is preliminary data.</text>
</comment>
<keyword evidence="4 6" id="KW-0143">Chaperone</keyword>
<evidence type="ECO:0000256" key="5">
    <source>
        <dbReference type="ARBA" id="ARBA00023284"/>
    </source>
</evidence>
<evidence type="ECO:0000256" key="6">
    <source>
        <dbReference type="HAMAP-Rule" id="MF_00117"/>
    </source>
</evidence>
<protein>
    <recommendedName>
        <fullName evidence="6">33 kDa chaperonin</fullName>
    </recommendedName>
    <alternativeName>
        <fullName evidence="6">Heat shock protein 33 homolog</fullName>
        <shortName evidence="6">HSP33</shortName>
    </alternativeName>
</protein>
<comment type="PTM">
    <text evidence="6">Under oxidizing conditions two disulfide bonds are formed involving the reactive cysteines. Under reducing conditions zinc is bound to the reactive cysteines and the protein is inactive.</text>
</comment>
<dbReference type="Proteomes" id="UP000732377">
    <property type="component" value="Unassembled WGS sequence"/>
</dbReference>
<evidence type="ECO:0000313" key="7">
    <source>
        <dbReference type="EMBL" id="MBY6276155.1"/>
    </source>
</evidence>
<comment type="subcellular location">
    <subcellularLocation>
        <location evidence="6">Cytoplasm</location>
    </subcellularLocation>
</comment>
<evidence type="ECO:0000256" key="4">
    <source>
        <dbReference type="ARBA" id="ARBA00023186"/>
    </source>
</evidence>
<dbReference type="GO" id="GO:0051082">
    <property type="term" value="F:unfolded protein binding"/>
    <property type="evidence" value="ECO:0007669"/>
    <property type="project" value="UniProtKB-UniRule"/>
</dbReference>
<keyword evidence="2 6" id="KW-0862">Zinc</keyword>
<accession>A0A953LE56</accession>
<comment type="function">
    <text evidence="6">Redox regulated molecular chaperone. Protects both thermally unfolding and oxidatively damaged proteins from irreversible aggregation. Plays an important role in the bacterial defense system toward oxidative stress.</text>
</comment>
<keyword evidence="3 6" id="KW-1015">Disulfide bond</keyword>
<reference evidence="7" key="1">
    <citation type="submission" date="2017-11" db="EMBL/GenBank/DDBJ databases">
        <title>Three new genomes from thermophilic consortium.</title>
        <authorList>
            <person name="Quaggio R."/>
            <person name="Amgarten D."/>
            <person name="Setubal J.C."/>
        </authorList>
    </citation>
    <scope>NUCLEOTIDE SEQUENCE</scope>
    <source>
        <strain evidence="7">ZCTH01-B2</strain>
    </source>
</reference>
<dbReference type="Gene3D" id="3.90.1280.10">
    <property type="entry name" value="HSP33 redox switch-like"/>
    <property type="match status" value="1"/>
</dbReference>
<dbReference type="EMBL" id="PIUK01000062">
    <property type="protein sequence ID" value="MBY6276155.1"/>
    <property type="molecule type" value="Genomic_DNA"/>
</dbReference>
<dbReference type="PANTHER" id="PTHR30111">
    <property type="entry name" value="33 KDA CHAPERONIN"/>
    <property type="match status" value="1"/>
</dbReference>
<keyword evidence="5 6" id="KW-0676">Redox-active center</keyword>